<dbReference type="EC" id="2.7.7.49" evidence="1"/>
<evidence type="ECO:0000313" key="3">
    <source>
        <dbReference type="EMBL" id="KAF6119868.1"/>
    </source>
</evidence>
<dbReference type="PANTHER" id="PTHR19446">
    <property type="entry name" value="REVERSE TRANSCRIPTASES"/>
    <property type="match status" value="1"/>
</dbReference>
<dbReference type="Pfam" id="PF00078">
    <property type="entry name" value="RVT_1"/>
    <property type="match status" value="1"/>
</dbReference>
<feature type="domain" description="Reverse transcriptase" evidence="2">
    <location>
        <begin position="2"/>
        <end position="119"/>
    </location>
</feature>
<protein>
    <recommendedName>
        <fullName evidence="1">RNA-directed DNA polymerase</fullName>
        <ecNumber evidence="1">2.7.7.49</ecNumber>
    </recommendedName>
</protein>
<dbReference type="SUPFAM" id="SSF56672">
    <property type="entry name" value="DNA/RNA polymerases"/>
    <property type="match status" value="1"/>
</dbReference>
<proteinExistence type="predicted"/>
<dbReference type="InterPro" id="IPR000477">
    <property type="entry name" value="RT_dom"/>
</dbReference>
<evidence type="ECO:0000256" key="1">
    <source>
        <dbReference type="ARBA" id="ARBA00012493"/>
    </source>
</evidence>
<evidence type="ECO:0000259" key="2">
    <source>
        <dbReference type="Pfam" id="PF00078"/>
    </source>
</evidence>
<reference evidence="3 4" key="1">
    <citation type="journal article" date="2020" name="Nature">
        <title>Six reference-quality genomes reveal evolution of bat adaptations.</title>
        <authorList>
            <person name="Jebb D."/>
            <person name="Huang Z."/>
            <person name="Pippel M."/>
            <person name="Hughes G.M."/>
            <person name="Lavrichenko K."/>
            <person name="Devanna P."/>
            <person name="Winkler S."/>
            <person name="Jermiin L.S."/>
            <person name="Skirmuntt E.C."/>
            <person name="Katzourakis A."/>
            <person name="Burkitt-Gray L."/>
            <person name="Ray D.A."/>
            <person name="Sullivan K.A.M."/>
            <person name="Roscito J.G."/>
            <person name="Kirilenko B.M."/>
            <person name="Davalos L.M."/>
            <person name="Corthals A.P."/>
            <person name="Power M.L."/>
            <person name="Jones G."/>
            <person name="Ransome R.D."/>
            <person name="Dechmann D.K.N."/>
            <person name="Locatelli A.G."/>
            <person name="Puechmaille S.J."/>
            <person name="Fedrigo O."/>
            <person name="Jarvis E.D."/>
            <person name="Hiller M."/>
            <person name="Vernes S.C."/>
            <person name="Myers E.W."/>
            <person name="Teeling E.C."/>
        </authorList>
    </citation>
    <scope>NUCLEOTIDE SEQUENCE [LARGE SCALE GENOMIC DNA]</scope>
    <source>
        <strain evidence="3">Bat1K_MPI-CBG_1</strain>
    </source>
</reference>
<comment type="caution">
    <text evidence="3">The sequence shown here is derived from an EMBL/GenBank/DDBJ whole genome shotgun (WGS) entry which is preliminary data.</text>
</comment>
<dbReference type="Proteomes" id="UP000664940">
    <property type="component" value="Unassembled WGS sequence"/>
</dbReference>
<dbReference type="EMBL" id="JABVXQ010000003">
    <property type="protein sequence ID" value="KAF6119868.1"/>
    <property type="molecule type" value="Genomic_DNA"/>
</dbReference>
<organism evidence="3 4">
    <name type="scientific">Phyllostomus discolor</name>
    <name type="common">pale spear-nosed bat</name>
    <dbReference type="NCBI Taxonomy" id="89673"/>
    <lineage>
        <taxon>Eukaryota</taxon>
        <taxon>Metazoa</taxon>
        <taxon>Chordata</taxon>
        <taxon>Craniata</taxon>
        <taxon>Vertebrata</taxon>
        <taxon>Euteleostomi</taxon>
        <taxon>Mammalia</taxon>
        <taxon>Eutheria</taxon>
        <taxon>Laurasiatheria</taxon>
        <taxon>Chiroptera</taxon>
        <taxon>Yangochiroptera</taxon>
        <taxon>Phyllostomidae</taxon>
        <taxon>Phyllostominae</taxon>
        <taxon>Phyllostomus</taxon>
    </lineage>
</organism>
<dbReference type="GO" id="GO:0003964">
    <property type="term" value="F:RNA-directed DNA polymerase activity"/>
    <property type="evidence" value="ECO:0007669"/>
    <property type="project" value="UniProtKB-EC"/>
</dbReference>
<sequence>MNKDAEILNKILANCIKQYIKKIIHHDQGGFILGKQGWYNIHKSVKIIHHINRNKNHIIISIDEEKAFDKVKHPFMIKTFSKMGVEGAFLNIIKAIYEKPTAYIILNRQKLKAFPLRTGTK</sequence>
<evidence type="ECO:0000313" key="4">
    <source>
        <dbReference type="Proteomes" id="UP000664940"/>
    </source>
</evidence>
<gene>
    <name evidence="3" type="ORF">HJG60_010251</name>
</gene>
<name>A0A834ASQ0_9CHIR</name>
<dbReference type="InterPro" id="IPR043502">
    <property type="entry name" value="DNA/RNA_pol_sf"/>
</dbReference>
<accession>A0A834ASQ0</accession>
<dbReference type="AlphaFoldDB" id="A0A834ASQ0"/>